<sequence>MRFSMLASVATSASHASAALTWSLVKASNPTSDQTDAYGRIEAAIKLAVARHAKYSDVSKSLTIHYDPSVTTAQGSYSGDISFGANRAYMTERTALHEIAHTLGVGQTSDFVELCDSGDWPTALPLLRSWDGSDAVIHCGGGHFWPYGLNYDSEWTETNANRHVRMVDAMLADGM</sequence>
<dbReference type="Proteomes" id="UP000766486">
    <property type="component" value="Unassembled WGS sequence"/>
</dbReference>
<dbReference type="EMBL" id="CABFNS010000893">
    <property type="protein sequence ID" value="VUC34750.1"/>
    <property type="molecule type" value="Genomic_DNA"/>
</dbReference>
<accession>A0ABY6UVU1</accession>
<reference evidence="1 2" key="1">
    <citation type="submission" date="2019-06" db="EMBL/GenBank/DDBJ databases">
        <authorList>
            <person name="Broberg M."/>
        </authorList>
    </citation>
    <scope>NUCLEOTIDE SEQUENCE [LARGE SCALE GENOMIC DNA]</scope>
</reference>
<gene>
    <name evidence="1" type="ORF">CLO192961_LOCUS391430</name>
</gene>
<proteinExistence type="predicted"/>
<organism evidence="1 2">
    <name type="scientific">Bionectria ochroleuca</name>
    <name type="common">Gliocladium roseum</name>
    <dbReference type="NCBI Taxonomy" id="29856"/>
    <lineage>
        <taxon>Eukaryota</taxon>
        <taxon>Fungi</taxon>
        <taxon>Dikarya</taxon>
        <taxon>Ascomycota</taxon>
        <taxon>Pezizomycotina</taxon>
        <taxon>Sordariomycetes</taxon>
        <taxon>Hypocreomycetidae</taxon>
        <taxon>Hypocreales</taxon>
        <taxon>Bionectriaceae</taxon>
        <taxon>Clonostachys</taxon>
    </lineage>
</organism>
<protein>
    <recommendedName>
        <fullName evidence="3">Ricin B lectin</fullName>
    </recommendedName>
</protein>
<keyword evidence="2" id="KW-1185">Reference proteome</keyword>
<evidence type="ECO:0000313" key="2">
    <source>
        <dbReference type="Proteomes" id="UP000766486"/>
    </source>
</evidence>
<comment type="caution">
    <text evidence="1">The sequence shown here is derived from an EMBL/GenBank/DDBJ whole genome shotgun (WGS) entry which is preliminary data.</text>
</comment>
<dbReference type="SUPFAM" id="SSF55486">
    <property type="entry name" value="Metalloproteases ('zincins'), catalytic domain"/>
    <property type="match status" value="1"/>
</dbReference>
<name>A0ABY6UVU1_BIOOC</name>
<evidence type="ECO:0000313" key="1">
    <source>
        <dbReference type="EMBL" id="VUC34750.1"/>
    </source>
</evidence>
<evidence type="ECO:0008006" key="3">
    <source>
        <dbReference type="Google" id="ProtNLM"/>
    </source>
</evidence>